<proteinExistence type="predicted"/>
<sequence>MFFQLVHKGAYQDVEAKRQETLDASVARFHEIKGTTTKLPASNSLQKSFTRYVTEMVALDGLPLSVTNGVGFKRLVEFLKPELTPPSPRTVSRKLEALATKVALPHLNTELSNAPSNSLHFIVDIWSSRVRQSVMGIRVQYVKNWKLQLYTVSFRHIEGRHTGQNIRETFVAELRSRGVREPQVGTVVCDNAANMTKAFNMTEHFGEEWLDRVPDEEGSESEHSFQEPPEPVGEEITSIASFHRVICAAHTLQLAVNAALRKDEGAKEILALINATVNVFRRSCYWTERLKVLCGKDLIPPAGTRWNSLVAALKRLTEIDVFNSVMEVLKEYNESNPTRRISVSQMEMNSGRFCEILALLRPLADATDRLQSDGVTSCDLHISISSCYAQINNCRTSEFPDLKNTVLEELNNRFGEVLYDDFFVASSVLHPRQKLRVFNASVAPGLAKPTANEATAAVERLLEAHVQGPAATADKASSQQAQCDVGQEGIGDARDPYALLDVVCPTAHHEQSELDSMRLSLLVELGQPASECCIPALALPPPLESRLGFPELQEMEIHRVCRAVLWEGASHGADVALELVGPSSYV</sequence>
<evidence type="ECO:0000313" key="1">
    <source>
        <dbReference type="EMBL" id="KAH7958657.1"/>
    </source>
</evidence>
<gene>
    <name evidence="1" type="ORF">HPB49_003836</name>
</gene>
<dbReference type="EMBL" id="CM023472">
    <property type="protein sequence ID" value="KAH7958657.1"/>
    <property type="molecule type" value="Genomic_DNA"/>
</dbReference>
<reference evidence="1" key="1">
    <citation type="submission" date="2020-05" db="EMBL/GenBank/DDBJ databases">
        <title>Large-scale comparative analyses of tick genomes elucidate their genetic diversity and vector capacities.</title>
        <authorList>
            <person name="Jia N."/>
            <person name="Wang J."/>
            <person name="Shi W."/>
            <person name="Du L."/>
            <person name="Sun Y."/>
            <person name="Zhan W."/>
            <person name="Jiang J."/>
            <person name="Wang Q."/>
            <person name="Zhang B."/>
            <person name="Ji P."/>
            <person name="Sakyi L.B."/>
            <person name="Cui X."/>
            <person name="Yuan T."/>
            <person name="Jiang B."/>
            <person name="Yang W."/>
            <person name="Lam T.T.-Y."/>
            <person name="Chang Q."/>
            <person name="Ding S."/>
            <person name="Wang X."/>
            <person name="Zhu J."/>
            <person name="Ruan X."/>
            <person name="Zhao L."/>
            <person name="Wei J."/>
            <person name="Que T."/>
            <person name="Du C."/>
            <person name="Cheng J."/>
            <person name="Dai P."/>
            <person name="Han X."/>
            <person name="Huang E."/>
            <person name="Gao Y."/>
            <person name="Liu J."/>
            <person name="Shao H."/>
            <person name="Ye R."/>
            <person name="Li L."/>
            <person name="Wei W."/>
            <person name="Wang X."/>
            <person name="Wang C."/>
            <person name="Yang T."/>
            <person name="Huo Q."/>
            <person name="Li W."/>
            <person name="Guo W."/>
            <person name="Chen H."/>
            <person name="Zhou L."/>
            <person name="Ni X."/>
            <person name="Tian J."/>
            <person name="Zhou Y."/>
            <person name="Sheng Y."/>
            <person name="Liu T."/>
            <person name="Pan Y."/>
            <person name="Xia L."/>
            <person name="Li J."/>
            <person name="Zhao F."/>
            <person name="Cao W."/>
        </authorList>
    </citation>
    <scope>NUCLEOTIDE SEQUENCE</scope>
    <source>
        <strain evidence="1">Dsil-2018</strain>
    </source>
</reference>
<name>A0ACB8D2L8_DERSI</name>
<comment type="caution">
    <text evidence="1">The sequence shown here is derived from an EMBL/GenBank/DDBJ whole genome shotgun (WGS) entry which is preliminary data.</text>
</comment>
<evidence type="ECO:0000313" key="2">
    <source>
        <dbReference type="Proteomes" id="UP000821865"/>
    </source>
</evidence>
<keyword evidence="2" id="KW-1185">Reference proteome</keyword>
<protein>
    <submittedName>
        <fullName evidence="1">Uncharacterized protein</fullName>
    </submittedName>
</protein>
<dbReference type="Proteomes" id="UP000821865">
    <property type="component" value="Chromosome 3"/>
</dbReference>
<accession>A0ACB8D2L8</accession>
<organism evidence="1 2">
    <name type="scientific">Dermacentor silvarum</name>
    <name type="common">Tick</name>
    <dbReference type="NCBI Taxonomy" id="543639"/>
    <lineage>
        <taxon>Eukaryota</taxon>
        <taxon>Metazoa</taxon>
        <taxon>Ecdysozoa</taxon>
        <taxon>Arthropoda</taxon>
        <taxon>Chelicerata</taxon>
        <taxon>Arachnida</taxon>
        <taxon>Acari</taxon>
        <taxon>Parasitiformes</taxon>
        <taxon>Ixodida</taxon>
        <taxon>Ixodoidea</taxon>
        <taxon>Ixodidae</taxon>
        <taxon>Rhipicephalinae</taxon>
        <taxon>Dermacentor</taxon>
    </lineage>
</organism>